<reference evidence="3" key="1">
    <citation type="submission" date="2021-04" db="EMBL/GenBank/DDBJ databases">
        <authorList>
            <person name="Tunstrom K."/>
        </authorList>
    </citation>
    <scope>NUCLEOTIDE SEQUENCE</scope>
</reference>
<name>A0A8S3Y5E4_PARAO</name>
<gene>
    <name evidence="3" type="ORF">PAPOLLO_LOCUS24667</name>
</gene>
<dbReference type="Pfam" id="PF00379">
    <property type="entry name" value="Chitin_bind_4"/>
    <property type="match status" value="1"/>
</dbReference>
<comment type="caution">
    <text evidence="3">The sequence shown here is derived from an EMBL/GenBank/DDBJ whole genome shotgun (WGS) entry which is preliminary data.</text>
</comment>
<evidence type="ECO:0000313" key="4">
    <source>
        <dbReference type="Proteomes" id="UP000691718"/>
    </source>
</evidence>
<accession>A0A8S3Y5E4</accession>
<evidence type="ECO:0000313" key="3">
    <source>
        <dbReference type="EMBL" id="CAG5050037.1"/>
    </source>
</evidence>
<sequence length="102" mass="11031">MKLVMAYLPKKVAHPELRVPKAPLLQLRVDSHTALLTVSRSLLSYTADENGFHPVGSHLPTPPPIPEEILRSIEFNRRNPSSEGAYNPGAGSGGNGGSGYHY</sequence>
<dbReference type="AlphaFoldDB" id="A0A8S3Y5E4"/>
<feature type="region of interest" description="Disordered" evidence="2">
    <location>
        <begin position="76"/>
        <end position="102"/>
    </location>
</feature>
<feature type="compositionally biased region" description="Gly residues" evidence="2">
    <location>
        <begin position="90"/>
        <end position="102"/>
    </location>
</feature>
<evidence type="ECO:0000256" key="1">
    <source>
        <dbReference type="ARBA" id="ARBA00022729"/>
    </source>
</evidence>
<organism evidence="3 4">
    <name type="scientific">Parnassius apollo</name>
    <name type="common">Apollo butterfly</name>
    <name type="synonym">Papilio apollo</name>
    <dbReference type="NCBI Taxonomy" id="110799"/>
    <lineage>
        <taxon>Eukaryota</taxon>
        <taxon>Metazoa</taxon>
        <taxon>Ecdysozoa</taxon>
        <taxon>Arthropoda</taxon>
        <taxon>Hexapoda</taxon>
        <taxon>Insecta</taxon>
        <taxon>Pterygota</taxon>
        <taxon>Neoptera</taxon>
        <taxon>Endopterygota</taxon>
        <taxon>Lepidoptera</taxon>
        <taxon>Glossata</taxon>
        <taxon>Ditrysia</taxon>
        <taxon>Papilionoidea</taxon>
        <taxon>Papilionidae</taxon>
        <taxon>Parnassiinae</taxon>
        <taxon>Parnassini</taxon>
        <taxon>Parnassius</taxon>
        <taxon>Parnassius</taxon>
    </lineage>
</organism>
<evidence type="ECO:0000256" key="2">
    <source>
        <dbReference type="SAM" id="MobiDB-lite"/>
    </source>
</evidence>
<protein>
    <submittedName>
        <fullName evidence="3">(apollo) hypothetical protein</fullName>
    </submittedName>
</protein>
<dbReference type="InterPro" id="IPR000618">
    <property type="entry name" value="Insect_cuticle"/>
</dbReference>
<dbReference type="Proteomes" id="UP000691718">
    <property type="component" value="Unassembled WGS sequence"/>
</dbReference>
<keyword evidence="1" id="KW-0732">Signal</keyword>
<proteinExistence type="predicted"/>
<dbReference type="EMBL" id="CAJQZP010001486">
    <property type="protein sequence ID" value="CAG5050037.1"/>
    <property type="molecule type" value="Genomic_DNA"/>
</dbReference>
<keyword evidence="4" id="KW-1185">Reference proteome</keyword>